<feature type="chain" id="PRO_5046950678" description="Lipoprotein" evidence="1">
    <location>
        <begin position="21"/>
        <end position="182"/>
    </location>
</feature>
<feature type="signal peptide" evidence="1">
    <location>
        <begin position="1"/>
        <end position="20"/>
    </location>
</feature>
<reference evidence="3" key="1">
    <citation type="journal article" date="2019" name="Int. J. Syst. Evol. Microbiol.">
        <title>The Global Catalogue of Microorganisms (GCM) 10K type strain sequencing project: providing services to taxonomists for standard genome sequencing and annotation.</title>
        <authorList>
            <consortium name="The Broad Institute Genomics Platform"/>
            <consortium name="The Broad Institute Genome Sequencing Center for Infectious Disease"/>
            <person name="Wu L."/>
            <person name="Ma J."/>
        </authorList>
    </citation>
    <scope>NUCLEOTIDE SEQUENCE [LARGE SCALE GENOMIC DNA]</scope>
    <source>
        <strain evidence="3">CGMCC-1.15741</strain>
    </source>
</reference>
<name>A0ABW1S891_9PROT</name>
<comment type="caution">
    <text evidence="2">The sequence shown here is derived from an EMBL/GenBank/DDBJ whole genome shotgun (WGS) entry which is preliminary data.</text>
</comment>
<dbReference type="Proteomes" id="UP001596303">
    <property type="component" value="Unassembled WGS sequence"/>
</dbReference>
<sequence length="182" mass="21050">MKFTLILFFMSLFAPMCSQANEEDKKLSFDISAGLEEKYIRVCLSITNKSKYPALVPAPFSFKLGNQVALEFVDTSGNPLIYFDGIIGGSSRPKPFRSDRLNYLQLWPDDSFSTCSSYYLQNLPEIFEFYGVYEPWLEIDDPVPFTADELRLYKEVYRKHNKLKTDTCIVDKARKTIKCQPM</sequence>
<evidence type="ECO:0000256" key="1">
    <source>
        <dbReference type="SAM" id="SignalP"/>
    </source>
</evidence>
<gene>
    <name evidence="2" type="ORF">ACFQDM_06540</name>
</gene>
<evidence type="ECO:0008006" key="4">
    <source>
        <dbReference type="Google" id="ProtNLM"/>
    </source>
</evidence>
<organism evidence="2 3">
    <name type="scientific">Ponticaulis profundi</name>
    <dbReference type="NCBI Taxonomy" id="2665222"/>
    <lineage>
        <taxon>Bacteria</taxon>
        <taxon>Pseudomonadati</taxon>
        <taxon>Pseudomonadota</taxon>
        <taxon>Alphaproteobacteria</taxon>
        <taxon>Hyphomonadales</taxon>
        <taxon>Hyphomonadaceae</taxon>
        <taxon>Ponticaulis</taxon>
    </lineage>
</organism>
<evidence type="ECO:0000313" key="3">
    <source>
        <dbReference type="Proteomes" id="UP001596303"/>
    </source>
</evidence>
<dbReference type="EMBL" id="JBHSSW010000005">
    <property type="protein sequence ID" value="MFC6197729.1"/>
    <property type="molecule type" value="Genomic_DNA"/>
</dbReference>
<protein>
    <recommendedName>
        <fullName evidence="4">Lipoprotein</fullName>
    </recommendedName>
</protein>
<keyword evidence="1" id="KW-0732">Signal</keyword>
<keyword evidence="3" id="KW-1185">Reference proteome</keyword>
<proteinExistence type="predicted"/>
<evidence type="ECO:0000313" key="2">
    <source>
        <dbReference type="EMBL" id="MFC6197729.1"/>
    </source>
</evidence>
<accession>A0ABW1S891</accession>
<dbReference type="RefSeq" id="WP_377377040.1">
    <property type="nucleotide sequence ID" value="NZ_JBHSSW010000005.1"/>
</dbReference>